<gene>
    <name evidence="2" type="ORF">DZF91_23000</name>
</gene>
<evidence type="ECO:0000313" key="3">
    <source>
        <dbReference type="Proteomes" id="UP000261811"/>
    </source>
</evidence>
<evidence type="ECO:0000256" key="1">
    <source>
        <dbReference type="SAM" id="MobiDB-lite"/>
    </source>
</evidence>
<dbReference type="Proteomes" id="UP000261811">
    <property type="component" value="Unassembled WGS sequence"/>
</dbReference>
<organism evidence="2 3">
    <name type="scientific">Actinomadura logoneensis</name>
    <dbReference type="NCBI Taxonomy" id="2293572"/>
    <lineage>
        <taxon>Bacteria</taxon>
        <taxon>Bacillati</taxon>
        <taxon>Actinomycetota</taxon>
        <taxon>Actinomycetes</taxon>
        <taxon>Streptosporangiales</taxon>
        <taxon>Thermomonosporaceae</taxon>
        <taxon>Actinomadura</taxon>
    </lineage>
</organism>
<feature type="non-terminal residue" evidence="2">
    <location>
        <position position="1"/>
    </location>
</feature>
<accession>A0A372JHP9</accession>
<dbReference type="EMBL" id="QURH01000410">
    <property type="protein sequence ID" value="RFU39326.1"/>
    <property type="molecule type" value="Genomic_DNA"/>
</dbReference>
<name>A0A372JHP9_9ACTN</name>
<protein>
    <submittedName>
        <fullName evidence="2">Cell wall anchor protein</fullName>
    </submittedName>
</protein>
<comment type="caution">
    <text evidence="2">The sequence shown here is derived from an EMBL/GenBank/DDBJ whole genome shotgun (WGS) entry which is preliminary data.</text>
</comment>
<feature type="region of interest" description="Disordered" evidence="1">
    <location>
        <begin position="1"/>
        <end position="49"/>
    </location>
</feature>
<proteinExistence type="predicted"/>
<feature type="compositionally biased region" description="Low complexity" evidence="1">
    <location>
        <begin position="15"/>
        <end position="27"/>
    </location>
</feature>
<keyword evidence="3" id="KW-1185">Reference proteome</keyword>
<dbReference type="AlphaFoldDB" id="A0A372JHP9"/>
<reference evidence="2 3" key="1">
    <citation type="submission" date="2018-08" db="EMBL/GenBank/DDBJ databases">
        <title>Actinomadura jelena sp. nov., a novel Actinomycete isolated from soil in Chad.</title>
        <authorList>
            <person name="Shi L."/>
        </authorList>
    </citation>
    <scope>NUCLEOTIDE SEQUENCE [LARGE SCALE GENOMIC DNA]</scope>
    <source>
        <strain evidence="2 3">NEAU-G17</strain>
    </source>
</reference>
<evidence type="ECO:0000313" key="2">
    <source>
        <dbReference type="EMBL" id="RFU39326.1"/>
    </source>
</evidence>
<sequence>PPPAEQVRATGEQVRPAAPVRPRGPRSAARRKDAPATDPAAAETKERLP</sequence>